<dbReference type="GO" id="GO:0016020">
    <property type="term" value="C:membrane"/>
    <property type="evidence" value="ECO:0007669"/>
    <property type="project" value="InterPro"/>
</dbReference>
<dbReference type="PANTHER" id="PTHR22911">
    <property type="entry name" value="ACYL-MALONYL CONDENSING ENZYME-RELATED"/>
    <property type="match status" value="1"/>
</dbReference>
<dbReference type="Pfam" id="PF00892">
    <property type="entry name" value="EamA"/>
    <property type="match status" value="2"/>
</dbReference>
<feature type="transmembrane region" description="Helical" evidence="1">
    <location>
        <begin position="77"/>
        <end position="97"/>
    </location>
</feature>
<dbReference type="AlphaFoldDB" id="A0A381W571"/>
<reference evidence="3" key="1">
    <citation type="submission" date="2018-05" db="EMBL/GenBank/DDBJ databases">
        <authorList>
            <person name="Lanie J.A."/>
            <person name="Ng W.-L."/>
            <person name="Kazmierczak K.M."/>
            <person name="Andrzejewski T.M."/>
            <person name="Davidsen T.M."/>
            <person name="Wayne K.J."/>
            <person name="Tettelin H."/>
            <person name="Glass J.I."/>
            <person name="Rusch D."/>
            <person name="Podicherti R."/>
            <person name="Tsui H.-C.T."/>
            <person name="Winkler M.E."/>
        </authorList>
    </citation>
    <scope>NUCLEOTIDE SEQUENCE</scope>
</reference>
<feature type="domain" description="EamA" evidence="2">
    <location>
        <begin position="16"/>
        <end position="148"/>
    </location>
</feature>
<feature type="transmembrane region" description="Helical" evidence="1">
    <location>
        <begin position="131"/>
        <end position="148"/>
    </location>
</feature>
<dbReference type="SUPFAM" id="SSF103481">
    <property type="entry name" value="Multidrug resistance efflux transporter EmrE"/>
    <property type="match status" value="2"/>
</dbReference>
<keyword evidence="1" id="KW-0472">Membrane</keyword>
<evidence type="ECO:0000313" key="3">
    <source>
        <dbReference type="EMBL" id="SVA47612.1"/>
    </source>
</evidence>
<dbReference type="PANTHER" id="PTHR22911:SF103">
    <property type="entry name" value="BLR2811 PROTEIN"/>
    <property type="match status" value="1"/>
</dbReference>
<feature type="domain" description="EamA" evidence="2">
    <location>
        <begin position="157"/>
        <end position="287"/>
    </location>
</feature>
<feature type="transmembrane region" description="Helical" evidence="1">
    <location>
        <begin position="43"/>
        <end position="65"/>
    </location>
</feature>
<keyword evidence="1" id="KW-1133">Transmembrane helix</keyword>
<evidence type="ECO:0000256" key="1">
    <source>
        <dbReference type="SAM" id="Phobius"/>
    </source>
</evidence>
<feature type="transmembrane region" description="Helical" evidence="1">
    <location>
        <begin position="270"/>
        <end position="288"/>
    </location>
</feature>
<feature type="transmembrane region" description="Helical" evidence="1">
    <location>
        <begin position="103"/>
        <end position="124"/>
    </location>
</feature>
<dbReference type="InterPro" id="IPR000620">
    <property type="entry name" value="EamA_dom"/>
</dbReference>
<feature type="transmembrane region" description="Helical" evidence="1">
    <location>
        <begin position="12"/>
        <end position="31"/>
    </location>
</feature>
<feature type="transmembrane region" description="Helical" evidence="1">
    <location>
        <begin position="188"/>
        <end position="210"/>
    </location>
</feature>
<dbReference type="EMBL" id="UINC01010727">
    <property type="protein sequence ID" value="SVA47612.1"/>
    <property type="molecule type" value="Genomic_DNA"/>
</dbReference>
<organism evidence="3">
    <name type="scientific">marine metagenome</name>
    <dbReference type="NCBI Taxonomy" id="408172"/>
    <lineage>
        <taxon>unclassified sequences</taxon>
        <taxon>metagenomes</taxon>
        <taxon>ecological metagenomes</taxon>
    </lineage>
</organism>
<protein>
    <recommendedName>
        <fullName evidence="2">EamA domain-containing protein</fullName>
    </recommendedName>
</protein>
<proteinExistence type="predicted"/>
<dbReference type="InterPro" id="IPR037185">
    <property type="entry name" value="EmrE-like"/>
</dbReference>
<feature type="transmembrane region" description="Helical" evidence="1">
    <location>
        <begin position="216"/>
        <end position="237"/>
    </location>
</feature>
<name>A0A381W571_9ZZZZ</name>
<feature type="transmembrane region" description="Helical" evidence="1">
    <location>
        <begin position="244"/>
        <end position="264"/>
    </location>
</feature>
<sequence>MTVRVTQLNGRQPILAGIAFMVLGVLLMTGMDVAAKWLLDAYSLSQLVFLRCVFSMLVIGVFILVQSGHQVLYTRRPGWHVLRSTLMALSTFSFFQALHLMPLANVVTIAFASPVIVTALSGPLLGERVGVWRWSAVSAGFIGVIIVVQPGPGLIGSGALLAVFGTFMWAGLSLTARKLSASESTAALSLYLFPLPLLISAFGIFGSWVAPTGQAWLLFFACGTFGGLAFVAINAAFRRAPAAVVVPFEYTGLIWASAAGVLIWQELPDVTTLFGAAVIVSSGLFILYRETRTMSPGRVQADFAVQDVVALEDEH</sequence>
<accession>A0A381W571</accession>
<gene>
    <name evidence="3" type="ORF">METZ01_LOCUS100466</name>
</gene>
<feature type="transmembrane region" description="Helical" evidence="1">
    <location>
        <begin position="154"/>
        <end position="176"/>
    </location>
</feature>
<evidence type="ECO:0000259" key="2">
    <source>
        <dbReference type="Pfam" id="PF00892"/>
    </source>
</evidence>
<keyword evidence="1" id="KW-0812">Transmembrane</keyword>